<organism evidence="1 2">
    <name type="scientific">Lactuca saligna</name>
    <name type="common">Willowleaf lettuce</name>
    <dbReference type="NCBI Taxonomy" id="75948"/>
    <lineage>
        <taxon>Eukaryota</taxon>
        <taxon>Viridiplantae</taxon>
        <taxon>Streptophyta</taxon>
        <taxon>Embryophyta</taxon>
        <taxon>Tracheophyta</taxon>
        <taxon>Spermatophyta</taxon>
        <taxon>Magnoliopsida</taxon>
        <taxon>eudicotyledons</taxon>
        <taxon>Gunneridae</taxon>
        <taxon>Pentapetalae</taxon>
        <taxon>asterids</taxon>
        <taxon>campanulids</taxon>
        <taxon>Asterales</taxon>
        <taxon>Asteraceae</taxon>
        <taxon>Cichorioideae</taxon>
        <taxon>Cichorieae</taxon>
        <taxon>Lactucinae</taxon>
        <taxon>Lactuca</taxon>
    </lineage>
</organism>
<protein>
    <submittedName>
        <fullName evidence="1">Uncharacterized protein</fullName>
    </submittedName>
</protein>
<name>A0AA36E0Y7_LACSI</name>
<proteinExistence type="predicted"/>
<dbReference type="EMBL" id="OX465080">
    <property type="protein sequence ID" value="CAI9279204.1"/>
    <property type="molecule type" value="Genomic_DNA"/>
</dbReference>
<gene>
    <name evidence="1" type="ORF">LSALG_LOCUS19019</name>
</gene>
<evidence type="ECO:0000313" key="2">
    <source>
        <dbReference type="Proteomes" id="UP001177003"/>
    </source>
</evidence>
<sequence length="167" mass="19687">MWIMKRKSGRNEYYERKVDLMSWTKIDLSELIHATFHNLTNDTMSWSFKNFLEIKAKNNFEDLKTASSFNKKANDTLDIIKFWVYDDATTMVVIKLKKNQFRIIDPKDLLKFGECDIYTLLNFQIIVENELFEAAAKAFTGMVATIIDKKLWAVKFDQADVHLVDKR</sequence>
<dbReference type="Proteomes" id="UP001177003">
    <property type="component" value="Chromosome 4"/>
</dbReference>
<dbReference type="AlphaFoldDB" id="A0AA36E0Y7"/>
<evidence type="ECO:0000313" key="1">
    <source>
        <dbReference type="EMBL" id="CAI9279204.1"/>
    </source>
</evidence>
<accession>A0AA36E0Y7</accession>
<keyword evidence="2" id="KW-1185">Reference proteome</keyword>
<reference evidence="1" key="1">
    <citation type="submission" date="2023-04" db="EMBL/GenBank/DDBJ databases">
        <authorList>
            <person name="Vijverberg K."/>
            <person name="Xiong W."/>
            <person name="Schranz E."/>
        </authorList>
    </citation>
    <scope>NUCLEOTIDE SEQUENCE</scope>
</reference>